<dbReference type="Proteomes" id="UP001285441">
    <property type="component" value="Unassembled WGS sequence"/>
</dbReference>
<proteinExistence type="predicted"/>
<organism evidence="1 2">
    <name type="scientific">Podospora didyma</name>
    <dbReference type="NCBI Taxonomy" id="330526"/>
    <lineage>
        <taxon>Eukaryota</taxon>
        <taxon>Fungi</taxon>
        <taxon>Dikarya</taxon>
        <taxon>Ascomycota</taxon>
        <taxon>Pezizomycotina</taxon>
        <taxon>Sordariomycetes</taxon>
        <taxon>Sordariomycetidae</taxon>
        <taxon>Sordariales</taxon>
        <taxon>Podosporaceae</taxon>
        <taxon>Podospora</taxon>
    </lineage>
</organism>
<dbReference type="AlphaFoldDB" id="A0AAE0K8W1"/>
<accession>A0AAE0K8W1</accession>
<dbReference type="EMBL" id="JAULSW010000008">
    <property type="protein sequence ID" value="KAK3372278.1"/>
    <property type="molecule type" value="Genomic_DNA"/>
</dbReference>
<reference evidence="1" key="1">
    <citation type="journal article" date="2023" name="Mol. Phylogenet. Evol.">
        <title>Genome-scale phylogeny and comparative genomics of the fungal order Sordariales.</title>
        <authorList>
            <person name="Hensen N."/>
            <person name="Bonometti L."/>
            <person name="Westerberg I."/>
            <person name="Brannstrom I.O."/>
            <person name="Guillou S."/>
            <person name="Cros-Aarteil S."/>
            <person name="Calhoun S."/>
            <person name="Haridas S."/>
            <person name="Kuo A."/>
            <person name="Mondo S."/>
            <person name="Pangilinan J."/>
            <person name="Riley R."/>
            <person name="LaButti K."/>
            <person name="Andreopoulos B."/>
            <person name="Lipzen A."/>
            <person name="Chen C."/>
            <person name="Yan M."/>
            <person name="Daum C."/>
            <person name="Ng V."/>
            <person name="Clum A."/>
            <person name="Steindorff A."/>
            <person name="Ohm R.A."/>
            <person name="Martin F."/>
            <person name="Silar P."/>
            <person name="Natvig D.O."/>
            <person name="Lalanne C."/>
            <person name="Gautier V."/>
            <person name="Ament-Velasquez S.L."/>
            <person name="Kruys A."/>
            <person name="Hutchinson M.I."/>
            <person name="Powell A.J."/>
            <person name="Barry K."/>
            <person name="Miller A.N."/>
            <person name="Grigoriev I.V."/>
            <person name="Debuchy R."/>
            <person name="Gladieux P."/>
            <person name="Hiltunen Thoren M."/>
            <person name="Johannesson H."/>
        </authorList>
    </citation>
    <scope>NUCLEOTIDE SEQUENCE</scope>
    <source>
        <strain evidence="1">CBS 232.78</strain>
    </source>
</reference>
<reference evidence="1" key="2">
    <citation type="submission" date="2023-06" db="EMBL/GenBank/DDBJ databases">
        <authorList>
            <consortium name="Lawrence Berkeley National Laboratory"/>
            <person name="Haridas S."/>
            <person name="Hensen N."/>
            <person name="Bonometti L."/>
            <person name="Westerberg I."/>
            <person name="Brannstrom I.O."/>
            <person name="Guillou S."/>
            <person name="Cros-Aarteil S."/>
            <person name="Calhoun S."/>
            <person name="Kuo A."/>
            <person name="Mondo S."/>
            <person name="Pangilinan J."/>
            <person name="Riley R."/>
            <person name="LaButti K."/>
            <person name="Andreopoulos B."/>
            <person name="Lipzen A."/>
            <person name="Chen C."/>
            <person name="Yanf M."/>
            <person name="Daum C."/>
            <person name="Ng V."/>
            <person name="Clum A."/>
            <person name="Steindorff A."/>
            <person name="Ohm R."/>
            <person name="Martin F."/>
            <person name="Silar P."/>
            <person name="Natvig D."/>
            <person name="Lalanne C."/>
            <person name="Gautier V."/>
            <person name="Ament-velasquez S.L."/>
            <person name="Kruys A."/>
            <person name="Hutchinson M.I."/>
            <person name="Powell A.J."/>
            <person name="Barry K."/>
            <person name="Miller A.N."/>
            <person name="Grigoriev I.V."/>
            <person name="Debuchy R."/>
            <person name="Gladieux P."/>
            <person name="Thoren M.H."/>
            <person name="Johannesson H."/>
        </authorList>
    </citation>
    <scope>NUCLEOTIDE SEQUENCE</scope>
    <source>
        <strain evidence="1">CBS 232.78</strain>
    </source>
</reference>
<evidence type="ECO:0000313" key="1">
    <source>
        <dbReference type="EMBL" id="KAK3372278.1"/>
    </source>
</evidence>
<name>A0AAE0K8W1_9PEZI</name>
<gene>
    <name evidence="1" type="ORF">B0H63DRAFT_453624</name>
</gene>
<sequence>MYIEDFHNTIKNENRLLTVQTLETVIHSAASKPRTVSICLDNIEGMNYIDSHAIARELFGDSREEVVSRLLKSSRGIFLIVTFQLSYLAQLPDLDKVLKELEIIDQVIDEKKMLESPFLDYASKYLEPHLQDMDPTSITPHMRMLFDGMKAVEVLSQKKSEAKRLLAMETNKGVWLKSLGLLPFWPNTNADSKHVDRQDATRQAPLLSHQPEQDNIPGYKSRSVLNGQKVYFLPAETFAREISLSDTNCILSPKGTFRAPGDKVWICQLNSDVNLRLYLPTVPKGLYTVMWLFSYQIKSEYKASSSSRETNKLPQRYNISVGRALDPDIFMARVRDLSQPFVLANLNTFLNLRLTTQITVPLVKTQEMEDPHEVLVDYPPQGDIQHPSGGPLDVNWDDGGGLAFLINLVSPRSLEGELNFHGAHLYRLRSQFASDLRQQVQQSGP</sequence>
<keyword evidence="2" id="KW-1185">Reference proteome</keyword>
<evidence type="ECO:0000313" key="2">
    <source>
        <dbReference type="Proteomes" id="UP001285441"/>
    </source>
</evidence>
<protein>
    <submittedName>
        <fullName evidence="1">Uncharacterized protein</fullName>
    </submittedName>
</protein>
<comment type="caution">
    <text evidence="1">The sequence shown here is derived from an EMBL/GenBank/DDBJ whole genome shotgun (WGS) entry which is preliminary data.</text>
</comment>